<feature type="compositionally biased region" description="Polar residues" evidence="1">
    <location>
        <begin position="91"/>
        <end position="105"/>
    </location>
</feature>
<accession>A0A2W1BIU0</accession>
<evidence type="ECO:0000256" key="1">
    <source>
        <dbReference type="SAM" id="MobiDB-lite"/>
    </source>
</evidence>
<feature type="region of interest" description="Disordered" evidence="1">
    <location>
        <begin position="78"/>
        <end position="177"/>
    </location>
</feature>
<dbReference type="EMBL" id="KZ150016">
    <property type="protein sequence ID" value="PZC74969.1"/>
    <property type="molecule type" value="Genomic_DNA"/>
</dbReference>
<dbReference type="Proteomes" id="UP000249218">
    <property type="component" value="Unassembled WGS sequence"/>
</dbReference>
<dbReference type="AlphaFoldDB" id="A0A2W1BIU0"/>
<sequence length="239" mass="26600">MNTQRKRPNKAYTKQASPGGSKLKGKLPDVTTGGLAQPAQVKAMSSIQHINGVSSNLEQVEVVVIKQEMEVVDIKQEEAEELMEEEPWELQQWTSKTEDNSNGQASPEPHTLEDEPIQIKCEVLLSTPGKKAPRSRRAPKSEIKNGSDLDSDCDDQSNGPQGEIPAIPGVRKDIPDDEELEDHIRDRIHNIEKGMDDEADRLIATSPSFTWVDNFHSFYSAREDFSALQAVSISGKVRR</sequence>
<evidence type="ECO:0000313" key="3">
    <source>
        <dbReference type="Proteomes" id="UP000249218"/>
    </source>
</evidence>
<organism evidence="2 3">
    <name type="scientific">Helicoverpa armigera</name>
    <name type="common">Cotton bollworm</name>
    <name type="synonym">Heliothis armigera</name>
    <dbReference type="NCBI Taxonomy" id="29058"/>
    <lineage>
        <taxon>Eukaryota</taxon>
        <taxon>Metazoa</taxon>
        <taxon>Ecdysozoa</taxon>
        <taxon>Arthropoda</taxon>
        <taxon>Hexapoda</taxon>
        <taxon>Insecta</taxon>
        <taxon>Pterygota</taxon>
        <taxon>Neoptera</taxon>
        <taxon>Endopterygota</taxon>
        <taxon>Lepidoptera</taxon>
        <taxon>Glossata</taxon>
        <taxon>Ditrysia</taxon>
        <taxon>Noctuoidea</taxon>
        <taxon>Noctuidae</taxon>
        <taxon>Heliothinae</taxon>
        <taxon>Helicoverpa</taxon>
    </lineage>
</organism>
<keyword evidence="3" id="KW-1185">Reference proteome</keyword>
<reference evidence="2 3" key="1">
    <citation type="journal article" date="2017" name="BMC Biol.">
        <title>Genomic innovations, transcriptional plasticity and gene loss underlying the evolution and divergence of two highly polyphagous and invasive Helicoverpa pest species.</title>
        <authorList>
            <person name="Pearce S.L."/>
            <person name="Clarke D.F."/>
            <person name="East P.D."/>
            <person name="Elfekih S."/>
            <person name="Gordon K.H."/>
            <person name="Jermiin L.S."/>
            <person name="McGaughran A."/>
            <person name="Oakeshott J.G."/>
            <person name="Papanikolaou A."/>
            <person name="Perera O.P."/>
            <person name="Rane R.V."/>
            <person name="Richards S."/>
            <person name="Tay W.T."/>
            <person name="Walsh T.K."/>
            <person name="Anderson A."/>
            <person name="Anderson C.J."/>
            <person name="Asgari S."/>
            <person name="Board P.G."/>
            <person name="Bretschneider A."/>
            <person name="Campbell P.M."/>
            <person name="Chertemps T."/>
            <person name="Christeller J.T."/>
            <person name="Coppin C.W."/>
            <person name="Downes S.J."/>
            <person name="Duan G."/>
            <person name="Farnsworth C.A."/>
            <person name="Good R.T."/>
            <person name="Han L.B."/>
            <person name="Han Y.C."/>
            <person name="Hatje K."/>
            <person name="Horne I."/>
            <person name="Huang Y.P."/>
            <person name="Hughes D.S."/>
            <person name="Jacquin-Joly E."/>
            <person name="James W."/>
            <person name="Jhangiani S."/>
            <person name="Kollmar M."/>
            <person name="Kuwar S.S."/>
            <person name="Li S."/>
            <person name="Liu N.Y."/>
            <person name="Maibeche M.T."/>
            <person name="Miller J.R."/>
            <person name="Montagne N."/>
            <person name="Perry T."/>
            <person name="Qu J."/>
            <person name="Song S.V."/>
            <person name="Sutton G.G."/>
            <person name="Vogel H."/>
            <person name="Walenz B.P."/>
            <person name="Xu W."/>
            <person name="Zhang H.J."/>
            <person name="Zou Z."/>
            <person name="Batterham P."/>
            <person name="Edwards O.R."/>
            <person name="Feyereisen R."/>
            <person name="Gibbs R.A."/>
            <person name="Heckel D.G."/>
            <person name="McGrath A."/>
            <person name="Robin C."/>
            <person name="Scherer S.E."/>
            <person name="Worley K.C."/>
            <person name="Wu Y.D."/>
        </authorList>
    </citation>
    <scope>NUCLEOTIDE SEQUENCE [LARGE SCALE GENOMIC DNA]</scope>
    <source>
        <strain evidence="2">Harm_GR_Male_#8</strain>
        <tissue evidence="2">Whole organism</tissue>
    </source>
</reference>
<protein>
    <submittedName>
        <fullName evidence="2">Uncharacterized protein</fullName>
    </submittedName>
</protein>
<gene>
    <name evidence="2" type="primary">HaOG206871</name>
    <name evidence="2" type="ORF">B5X24_HaOG206871</name>
</gene>
<name>A0A2W1BIU0_HELAM</name>
<feature type="region of interest" description="Disordered" evidence="1">
    <location>
        <begin position="1"/>
        <end position="31"/>
    </location>
</feature>
<proteinExistence type="predicted"/>
<dbReference type="OrthoDB" id="75807at2759"/>
<evidence type="ECO:0000313" key="2">
    <source>
        <dbReference type="EMBL" id="PZC74969.1"/>
    </source>
</evidence>
<feature type="compositionally biased region" description="Acidic residues" evidence="1">
    <location>
        <begin position="78"/>
        <end position="88"/>
    </location>
</feature>